<accession>A0A922I9F5</accession>
<name>A0A922I9F5_DERFA</name>
<gene>
    <name evidence="1" type="ORF">DERF_001849</name>
</gene>
<evidence type="ECO:0000313" key="2">
    <source>
        <dbReference type="Proteomes" id="UP000790347"/>
    </source>
</evidence>
<reference evidence="1" key="1">
    <citation type="submission" date="2013-05" db="EMBL/GenBank/DDBJ databases">
        <authorList>
            <person name="Yim A.K.Y."/>
            <person name="Chan T.F."/>
            <person name="Ji K.M."/>
            <person name="Liu X.Y."/>
            <person name="Zhou J.W."/>
            <person name="Li R.Q."/>
            <person name="Yang K.Y."/>
            <person name="Li J."/>
            <person name="Li M."/>
            <person name="Law P.T.W."/>
            <person name="Wu Y.L."/>
            <person name="Cai Z.L."/>
            <person name="Qin H."/>
            <person name="Bao Y."/>
            <person name="Leung R.K.K."/>
            <person name="Ng P.K.S."/>
            <person name="Zou J."/>
            <person name="Zhong X.J."/>
            <person name="Ran P.X."/>
            <person name="Zhong N.S."/>
            <person name="Liu Z.G."/>
            <person name="Tsui S.K.W."/>
        </authorList>
    </citation>
    <scope>NUCLEOTIDE SEQUENCE</scope>
    <source>
        <strain evidence="1">Derf</strain>
        <tissue evidence="1">Whole organism</tissue>
    </source>
</reference>
<keyword evidence="2" id="KW-1185">Reference proteome</keyword>
<dbReference type="AlphaFoldDB" id="A0A922I9F5"/>
<protein>
    <submittedName>
        <fullName evidence="1">Uncharacterized protein</fullName>
    </submittedName>
</protein>
<comment type="caution">
    <text evidence="1">The sequence shown here is derived from an EMBL/GenBank/DDBJ whole genome shotgun (WGS) entry which is preliminary data.</text>
</comment>
<reference evidence="1" key="2">
    <citation type="journal article" date="2022" name="Res Sq">
        <title>Comparative Genomics Reveals Insights into the Divergent Evolution of Astigmatic Mites and Household Pest Adaptations.</title>
        <authorList>
            <person name="Xiong Q."/>
            <person name="Wan A.T.-Y."/>
            <person name="Liu X.-Y."/>
            <person name="Fung C.S.-H."/>
            <person name="Xiao X."/>
            <person name="Malainual N."/>
            <person name="Hou J."/>
            <person name="Wang L."/>
            <person name="Wang M."/>
            <person name="Yang K."/>
            <person name="Cui Y."/>
            <person name="Leung E."/>
            <person name="Nong W."/>
            <person name="Shin S.-K."/>
            <person name="Au S."/>
            <person name="Jeong K.Y."/>
            <person name="Chew F.T."/>
            <person name="Hui J."/>
            <person name="Leung T.F."/>
            <person name="Tungtrongchitr A."/>
            <person name="Zhong N."/>
            <person name="Liu Z."/>
            <person name="Tsui S."/>
        </authorList>
    </citation>
    <scope>NUCLEOTIDE SEQUENCE</scope>
    <source>
        <strain evidence="1">Derf</strain>
        <tissue evidence="1">Whole organism</tissue>
    </source>
</reference>
<sequence length="74" mass="8554">MDYISAFALQIHSLIHIAKWIDAQVVGRLGGHHHQPPKYQDQPEIFKKKYESFLDACIRSRSSNSSLCLREMVL</sequence>
<dbReference type="Proteomes" id="UP000790347">
    <property type="component" value="Unassembled WGS sequence"/>
</dbReference>
<dbReference type="EMBL" id="ASGP02000001">
    <property type="protein sequence ID" value="KAH9527857.1"/>
    <property type="molecule type" value="Genomic_DNA"/>
</dbReference>
<proteinExistence type="predicted"/>
<organism evidence="1 2">
    <name type="scientific">Dermatophagoides farinae</name>
    <name type="common">American house dust mite</name>
    <dbReference type="NCBI Taxonomy" id="6954"/>
    <lineage>
        <taxon>Eukaryota</taxon>
        <taxon>Metazoa</taxon>
        <taxon>Ecdysozoa</taxon>
        <taxon>Arthropoda</taxon>
        <taxon>Chelicerata</taxon>
        <taxon>Arachnida</taxon>
        <taxon>Acari</taxon>
        <taxon>Acariformes</taxon>
        <taxon>Sarcoptiformes</taxon>
        <taxon>Astigmata</taxon>
        <taxon>Psoroptidia</taxon>
        <taxon>Analgoidea</taxon>
        <taxon>Pyroglyphidae</taxon>
        <taxon>Dermatophagoidinae</taxon>
        <taxon>Dermatophagoides</taxon>
    </lineage>
</organism>
<evidence type="ECO:0000313" key="1">
    <source>
        <dbReference type="EMBL" id="KAH9527857.1"/>
    </source>
</evidence>